<comment type="function">
    <text evidence="6">Methylates the ribose at the nucleotide 34 wobble position in the two leucyl isoacceptors tRNA(Leu)(CmAA) and tRNA(Leu)(cmnm5UmAA). Catalyzes the methyl transfer from S-adenosyl-L-methionine to the 2'-OH of the wobble nucleotide.</text>
</comment>
<comment type="catalytic activity">
    <reaction evidence="6">
        <text>5-carboxymethylaminomethyluridine(34) in tRNA(Leu) + S-adenosyl-L-methionine = 5-carboxymethylaminomethyl-2'-O-methyluridine(34) in tRNA(Leu) + S-adenosyl-L-homocysteine + H(+)</text>
        <dbReference type="Rhea" id="RHEA:43088"/>
        <dbReference type="Rhea" id="RHEA-COMP:10333"/>
        <dbReference type="Rhea" id="RHEA-COMP:10334"/>
        <dbReference type="ChEBI" id="CHEBI:15378"/>
        <dbReference type="ChEBI" id="CHEBI:57856"/>
        <dbReference type="ChEBI" id="CHEBI:59789"/>
        <dbReference type="ChEBI" id="CHEBI:74508"/>
        <dbReference type="ChEBI" id="CHEBI:74511"/>
        <dbReference type="EC" id="2.1.1.207"/>
    </reaction>
</comment>
<evidence type="ECO:0000256" key="5">
    <source>
        <dbReference type="ARBA" id="ARBA00022694"/>
    </source>
</evidence>
<gene>
    <name evidence="6 8" type="primary">trmL</name>
    <name evidence="8" type="ORF">NP603_04635</name>
</gene>
<dbReference type="EMBL" id="JANIBM010000003">
    <property type="protein sequence ID" value="MCQ8180385.1"/>
    <property type="molecule type" value="Genomic_DNA"/>
</dbReference>
<dbReference type="HAMAP" id="MF_01885">
    <property type="entry name" value="tRNA_methyltr_TrmL"/>
    <property type="match status" value="1"/>
</dbReference>
<protein>
    <recommendedName>
        <fullName evidence="6">tRNA (cytidine(34)-2'-O)-methyltransferase</fullName>
        <ecNumber evidence="6">2.1.1.207</ecNumber>
    </recommendedName>
    <alternativeName>
        <fullName evidence="6">tRNA (cytidine/uridine-2'-O-)-methyltransferase TrmL</fullName>
    </alternativeName>
</protein>
<feature type="domain" description="tRNA/rRNA methyltransferase SpoU type" evidence="7">
    <location>
        <begin position="2"/>
        <end position="142"/>
    </location>
</feature>
<feature type="binding site" evidence="6">
    <location>
        <position position="130"/>
    </location>
    <ligand>
        <name>S-adenosyl-L-methionine</name>
        <dbReference type="ChEBI" id="CHEBI:59789"/>
    </ligand>
</feature>
<comment type="subunit">
    <text evidence="6">Homodimer.</text>
</comment>
<dbReference type="NCBIfam" id="TIGR00185">
    <property type="entry name" value="tRNA_yibK_trmL"/>
    <property type="match status" value="1"/>
</dbReference>
<keyword evidence="2 6" id="KW-0489">Methyltransferase</keyword>
<dbReference type="InterPro" id="IPR029026">
    <property type="entry name" value="tRNA_m1G_MTases_N"/>
</dbReference>
<evidence type="ECO:0000259" key="7">
    <source>
        <dbReference type="Pfam" id="PF00588"/>
    </source>
</evidence>
<keyword evidence="9" id="KW-1185">Reference proteome</keyword>
<evidence type="ECO:0000256" key="4">
    <source>
        <dbReference type="ARBA" id="ARBA00022691"/>
    </source>
</evidence>
<evidence type="ECO:0000313" key="9">
    <source>
        <dbReference type="Proteomes" id="UP001524569"/>
    </source>
</evidence>
<dbReference type="Proteomes" id="UP001524569">
    <property type="component" value="Unassembled WGS sequence"/>
</dbReference>
<dbReference type="RefSeq" id="WP_256609775.1">
    <property type="nucleotide sequence ID" value="NZ_JANIBM010000003.1"/>
</dbReference>
<dbReference type="PIRSF" id="PIRSF029256">
    <property type="entry name" value="SpoU_TrmH_prd"/>
    <property type="match status" value="1"/>
</dbReference>
<accession>A0ABT1UDZ3</accession>
<keyword evidence="5 6" id="KW-0819">tRNA processing</keyword>
<comment type="similarity">
    <text evidence="6">Belongs to the class IV-like SAM-binding methyltransferase superfamily. RNA methyltransferase TrmH family. TrmL subfamily.</text>
</comment>
<dbReference type="EC" id="2.1.1.207" evidence="6"/>
<keyword evidence="3 6" id="KW-0808">Transferase</keyword>
<evidence type="ECO:0000256" key="1">
    <source>
        <dbReference type="ARBA" id="ARBA00022490"/>
    </source>
</evidence>
<keyword evidence="1 6" id="KW-0963">Cytoplasm</keyword>
<evidence type="ECO:0000313" key="8">
    <source>
        <dbReference type="EMBL" id="MCQ8180385.1"/>
    </source>
</evidence>
<dbReference type="SUPFAM" id="SSF75217">
    <property type="entry name" value="alpha/beta knot"/>
    <property type="match status" value="1"/>
</dbReference>
<dbReference type="GO" id="GO:0008168">
    <property type="term" value="F:methyltransferase activity"/>
    <property type="evidence" value="ECO:0007669"/>
    <property type="project" value="UniProtKB-KW"/>
</dbReference>
<dbReference type="CDD" id="cd18094">
    <property type="entry name" value="SpoU-like_TrmL"/>
    <property type="match status" value="1"/>
</dbReference>
<evidence type="ECO:0000256" key="6">
    <source>
        <dbReference type="HAMAP-Rule" id="MF_01885"/>
    </source>
</evidence>
<reference evidence="8 9" key="1">
    <citation type="submission" date="2022-07" db="EMBL/GenBank/DDBJ databases">
        <title>Methylomonas rivi sp. nov., Methylomonas rosea sp. nov., Methylomonas aureus sp. nov. and Methylomonas subterranea sp. nov., four novel methanotrophs isolated from a freshwater creek and the deep terrestrial subsurface.</title>
        <authorList>
            <person name="Abin C."/>
            <person name="Sankaranarayanan K."/>
            <person name="Garner C."/>
            <person name="Sindelar R."/>
            <person name="Kotary K."/>
            <person name="Garner R."/>
            <person name="Barclay S."/>
            <person name="Lawson P."/>
            <person name="Krumholz L."/>
        </authorList>
    </citation>
    <scope>NUCLEOTIDE SEQUENCE [LARGE SCALE GENOMIC DNA]</scope>
    <source>
        <strain evidence="8 9">SURF-1</strain>
    </source>
</reference>
<dbReference type="InterPro" id="IPR029028">
    <property type="entry name" value="Alpha/beta_knot_MTases"/>
</dbReference>
<feature type="binding site" evidence="6">
    <location>
        <position position="78"/>
    </location>
    <ligand>
        <name>S-adenosyl-L-methionine</name>
        <dbReference type="ChEBI" id="CHEBI:59789"/>
    </ligand>
</feature>
<feature type="binding site" evidence="6">
    <location>
        <position position="122"/>
    </location>
    <ligand>
        <name>S-adenosyl-L-methionine</name>
        <dbReference type="ChEBI" id="CHEBI:59789"/>
    </ligand>
</feature>
<dbReference type="PANTHER" id="PTHR42971">
    <property type="entry name" value="TRNA (CYTIDINE(34)-2'-O)-METHYLTRANSFERASE"/>
    <property type="match status" value="1"/>
</dbReference>
<keyword evidence="4 6" id="KW-0949">S-adenosyl-L-methionine</keyword>
<name>A0ABT1UDZ3_9GAMM</name>
<evidence type="ECO:0000256" key="2">
    <source>
        <dbReference type="ARBA" id="ARBA00022603"/>
    </source>
</evidence>
<dbReference type="InterPro" id="IPR016914">
    <property type="entry name" value="TrmL"/>
</dbReference>
<comment type="catalytic activity">
    <reaction evidence="6">
        <text>cytidine(34) in tRNA + S-adenosyl-L-methionine = 2'-O-methylcytidine(34) in tRNA + S-adenosyl-L-homocysteine + H(+)</text>
        <dbReference type="Rhea" id="RHEA:43084"/>
        <dbReference type="Rhea" id="RHEA-COMP:10331"/>
        <dbReference type="Rhea" id="RHEA-COMP:10332"/>
        <dbReference type="ChEBI" id="CHEBI:15378"/>
        <dbReference type="ChEBI" id="CHEBI:57856"/>
        <dbReference type="ChEBI" id="CHEBI:59789"/>
        <dbReference type="ChEBI" id="CHEBI:74495"/>
        <dbReference type="ChEBI" id="CHEBI:82748"/>
        <dbReference type="EC" id="2.1.1.207"/>
    </reaction>
</comment>
<comment type="caution">
    <text evidence="8">The sequence shown here is derived from an EMBL/GenBank/DDBJ whole genome shotgun (WGS) entry which is preliminary data.</text>
</comment>
<dbReference type="Pfam" id="PF00588">
    <property type="entry name" value="SpoU_methylase"/>
    <property type="match status" value="1"/>
</dbReference>
<organism evidence="8 9">
    <name type="scientific">Methylomonas aurea</name>
    <dbReference type="NCBI Taxonomy" id="2952224"/>
    <lineage>
        <taxon>Bacteria</taxon>
        <taxon>Pseudomonadati</taxon>
        <taxon>Pseudomonadota</taxon>
        <taxon>Gammaproteobacteria</taxon>
        <taxon>Methylococcales</taxon>
        <taxon>Methylococcaceae</taxon>
        <taxon>Methylomonas</taxon>
    </lineage>
</organism>
<feature type="binding site" evidence="6">
    <location>
        <position position="100"/>
    </location>
    <ligand>
        <name>S-adenosyl-L-methionine</name>
        <dbReference type="ChEBI" id="CHEBI:59789"/>
    </ligand>
</feature>
<dbReference type="InterPro" id="IPR001537">
    <property type="entry name" value="SpoU_MeTrfase"/>
</dbReference>
<sequence>MLDIVLFEPEIPANTGNIIRLCANTGAHLHLIQPLGFDLDDKRLRRAGLDYHEWVNIRQYASLADYVQKAKPSRLFALTTKGSVVYSEVNFQPGDALLFGPETRGLPAAFLGVHPAQLQLYLPMRKESRSLNLSNTVAIVLYEAMKQLRFPDAVIKPRLV</sequence>
<dbReference type="PANTHER" id="PTHR42971:SF1">
    <property type="entry name" value="TRNA (CYTIDINE(34)-2'-O)-METHYLTRANSFERASE"/>
    <property type="match status" value="1"/>
</dbReference>
<dbReference type="GO" id="GO:0032259">
    <property type="term" value="P:methylation"/>
    <property type="evidence" value="ECO:0007669"/>
    <property type="project" value="UniProtKB-KW"/>
</dbReference>
<proteinExistence type="inferred from homology"/>
<dbReference type="Gene3D" id="3.40.1280.10">
    <property type="match status" value="1"/>
</dbReference>
<evidence type="ECO:0000256" key="3">
    <source>
        <dbReference type="ARBA" id="ARBA00022679"/>
    </source>
</evidence>
<comment type="subcellular location">
    <subcellularLocation>
        <location evidence="6">Cytoplasm</location>
    </subcellularLocation>
</comment>